<keyword evidence="3" id="KW-0285">Flavoprotein</keyword>
<dbReference type="EMBL" id="JAHDYR010000025">
    <property type="protein sequence ID" value="KAG9393136.1"/>
    <property type="molecule type" value="Genomic_DNA"/>
</dbReference>
<feature type="chain" id="PRO_5035262820" description="FAD synthase" evidence="13">
    <location>
        <begin position="21"/>
        <end position="368"/>
    </location>
</feature>
<dbReference type="GO" id="GO:0005524">
    <property type="term" value="F:ATP binding"/>
    <property type="evidence" value="ECO:0007669"/>
    <property type="project" value="UniProtKB-KW"/>
</dbReference>
<feature type="signal peptide" evidence="13">
    <location>
        <begin position="1"/>
        <end position="20"/>
    </location>
</feature>
<dbReference type="Proteomes" id="UP000717585">
    <property type="component" value="Unassembled WGS sequence"/>
</dbReference>
<keyword evidence="9" id="KW-0067">ATP-binding</keyword>
<dbReference type="EC" id="2.7.7.2" evidence="2"/>
<evidence type="ECO:0000256" key="3">
    <source>
        <dbReference type="ARBA" id="ARBA00022630"/>
    </source>
</evidence>
<evidence type="ECO:0000256" key="13">
    <source>
        <dbReference type="SAM" id="SignalP"/>
    </source>
</evidence>
<dbReference type="PANTHER" id="PTHR23293">
    <property type="entry name" value="FAD SYNTHETASE-RELATED FMN ADENYLYLTRANSFERASE"/>
    <property type="match status" value="1"/>
</dbReference>
<comment type="catalytic activity">
    <reaction evidence="12">
        <text>FMN + ATP + H(+) = FAD + diphosphate</text>
        <dbReference type="Rhea" id="RHEA:17237"/>
        <dbReference type="ChEBI" id="CHEBI:15378"/>
        <dbReference type="ChEBI" id="CHEBI:30616"/>
        <dbReference type="ChEBI" id="CHEBI:33019"/>
        <dbReference type="ChEBI" id="CHEBI:57692"/>
        <dbReference type="ChEBI" id="CHEBI:58210"/>
        <dbReference type="EC" id="2.7.7.2"/>
    </reaction>
</comment>
<gene>
    <name evidence="15" type="ORF">J8273_3265</name>
</gene>
<feature type="domain" description="Phosphoadenosine phosphosulphate reductase" evidence="14">
    <location>
        <begin position="56"/>
        <end position="122"/>
    </location>
</feature>
<evidence type="ECO:0000313" key="15">
    <source>
        <dbReference type="EMBL" id="KAG9393136.1"/>
    </source>
</evidence>
<dbReference type="AlphaFoldDB" id="A0A8J6AS87"/>
<dbReference type="PANTHER" id="PTHR23293:SF9">
    <property type="entry name" value="FAD SYNTHASE"/>
    <property type="match status" value="1"/>
</dbReference>
<keyword evidence="13" id="KW-0732">Signal</keyword>
<dbReference type="Gene3D" id="3.40.50.620">
    <property type="entry name" value="HUPs"/>
    <property type="match status" value="1"/>
</dbReference>
<feature type="domain" description="Phosphoadenosine phosphosulphate reductase" evidence="14">
    <location>
        <begin position="125"/>
        <end position="210"/>
    </location>
</feature>
<evidence type="ECO:0000256" key="2">
    <source>
        <dbReference type="ARBA" id="ARBA00012393"/>
    </source>
</evidence>
<comment type="caution">
    <text evidence="15">The sequence shown here is derived from an EMBL/GenBank/DDBJ whole genome shotgun (WGS) entry which is preliminary data.</text>
</comment>
<evidence type="ECO:0000256" key="12">
    <source>
        <dbReference type="ARBA" id="ARBA00049494"/>
    </source>
</evidence>
<protein>
    <recommendedName>
        <fullName evidence="2">FAD synthase</fullName>
        <ecNumber evidence="2">2.7.7.2</ecNumber>
    </recommendedName>
    <alternativeName>
        <fullName evidence="10">FAD pyrophosphorylase</fullName>
    </alternativeName>
    <alternativeName>
        <fullName evidence="11">FMN adenylyltransferase</fullName>
    </alternativeName>
</protein>
<dbReference type="GO" id="GO:0003919">
    <property type="term" value="F:FMN adenylyltransferase activity"/>
    <property type="evidence" value="ECO:0007669"/>
    <property type="project" value="UniProtKB-EC"/>
</dbReference>
<evidence type="ECO:0000256" key="1">
    <source>
        <dbReference type="ARBA" id="ARBA00004726"/>
    </source>
</evidence>
<keyword evidence="4" id="KW-0288">FMN</keyword>
<dbReference type="PROSITE" id="PS51257">
    <property type="entry name" value="PROKAR_LIPOPROTEIN"/>
    <property type="match status" value="1"/>
</dbReference>
<proteinExistence type="predicted"/>
<evidence type="ECO:0000256" key="11">
    <source>
        <dbReference type="ARBA" id="ARBA00031871"/>
    </source>
</evidence>
<dbReference type="OrthoDB" id="270728at2759"/>
<accession>A0A8J6AS87</accession>
<sequence length="368" mass="40738">MWTKFLCLALLVSACMTSTADVEAIVSYSYGTTRLSNLIRQSIEYIHTAYERYPKLAFSFNGGKDCTVLLHLLRAALFEQSGSLSDHPFDVYLFDVEEEFKEVTDFVHQTVSEYNLNLVESKAPHMIRALQEIVDTGINAMMLGVRGADPTGNIPVFAEPTLGWPKLTRVAPIIHWEYVDVWEFLLRFNLPYCSLYDHGFTSLGAPSRTKPNPALRYDTLATTVGHVEDKPWEQAIHSTPASPSGRAYLSLNTTGGHSHLTHACPAHTPCGIWSSARAMMRGRWALDVGDDTLRPTALPAHIELLRRGIALPTPLSLFKGGSNRLSLGNLDPEGTVERGSTSPVGETDYLPAYYLPIATQERSGRIVT</sequence>
<dbReference type="InterPro" id="IPR014729">
    <property type="entry name" value="Rossmann-like_a/b/a_fold"/>
</dbReference>
<evidence type="ECO:0000313" key="16">
    <source>
        <dbReference type="Proteomes" id="UP000717585"/>
    </source>
</evidence>
<keyword evidence="6" id="KW-0548">Nucleotidyltransferase</keyword>
<evidence type="ECO:0000256" key="10">
    <source>
        <dbReference type="ARBA" id="ARBA00031145"/>
    </source>
</evidence>
<dbReference type="SUPFAM" id="SSF52402">
    <property type="entry name" value="Adenine nucleotide alpha hydrolases-like"/>
    <property type="match status" value="1"/>
</dbReference>
<evidence type="ECO:0000256" key="4">
    <source>
        <dbReference type="ARBA" id="ARBA00022643"/>
    </source>
</evidence>
<dbReference type="Pfam" id="PF01507">
    <property type="entry name" value="PAPS_reduct"/>
    <property type="match status" value="2"/>
</dbReference>
<keyword evidence="16" id="KW-1185">Reference proteome</keyword>
<evidence type="ECO:0000259" key="14">
    <source>
        <dbReference type="Pfam" id="PF01507"/>
    </source>
</evidence>
<dbReference type="GO" id="GO:0006747">
    <property type="term" value="P:FAD biosynthetic process"/>
    <property type="evidence" value="ECO:0007669"/>
    <property type="project" value="TreeGrafter"/>
</dbReference>
<evidence type="ECO:0000256" key="6">
    <source>
        <dbReference type="ARBA" id="ARBA00022695"/>
    </source>
</evidence>
<reference evidence="15" key="1">
    <citation type="submission" date="2021-05" db="EMBL/GenBank/DDBJ databases">
        <title>A free-living protist that lacks canonical eukaryotic 1 DNA replication and segregation systems.</title>
        <authorList>
            <person name="Salas-Leiva D.E."/>
            <person name="Tromer E.C."/>
            <person name="Curtis B.A."/>
            <person name="Jerlstrom-Hultqvist J."/>
            <person name="Kolisko M."/>
            <person name="Yi Z."/>
            <person name="Salas-Leiva J.S."/>
            <person name="Gallot-Lavallee L."/>
            <person name="Kops G.J.P.L."/>
            <person name="Archibald J.M."/>
            <person name="Simpson A.G.B."/>
            <person name="Roger A.J."/>
        </authorList>
    </citation>
    <scope>NUCLEOTIDE SEQUENCE</scope>
    <source>
        <strain evidence="15">BICM</strain>
    </source>
</reference>
<keyword evidence="7" id="KW-0547">Nucleotide-binding</keyword>
<evidence type="ECO:0000256" key="5">
    <source>
        <dbReference type="ARBA" id="ARBA00022679"/>
    </source>
</evidence>
<name>A0A8J6AS87_9EUKA</name>
<keyword evidence="5" id="KW-0808">Transferase</keyword>
<evidence type="ECO:0000256" key="9">
    <source>
        <dbReference type="ARBA" id="ARBA00022840"/>
    </source>
</evidence>
<dbReference type="InterPro" id="IPR002500">
    <property type="entry name" value="PAPS_reduct_dom"/>
</dbReference>
<dbReference type="CDD" id="cd23948">
    <property type="entry name" value="FAD_synthase"/>
    <property type="match status" value="1"/>
</dbReference>
<evidence type="ECO:0000256" key="7">
    <source>
        <dbReference type="ARBA" id="ARBA00022741"/>
    </source>
</evidence>
<comment type="pathway">
    <text evidence="1">Cofactor biosynthesis; FAD biosynthesis; FAD from FMN: step 1/1.</text>
</comment>
<organism evidence="15 16">
    <name type="scientific">Carpediemonas membranifera</name>
    <dbReference type="NCBI Taxonomy" id="201153"/>
    <lineage>
        <taxon>Eukaryota</taxon>
        <taxon>Metamonada</taxon>
        <taxon>Carpediemonas-like organisms</taxon>
        <taxon>Carpediemonas</taxon>
    </lineage>
</organism>
<keyword evidence="8" id="KW-0274">FAD</keyword>
<evidence type="ECO:0000256" key="8">
    <source>
        <dbReference type="ARBA" id="ARBA00022827"/>
    </source>
</evidence>